<keyword evidence="2" id="KW-1185">Reference proteome</keyword>
<gene>
    <name evidence="1" type="ORF">FZ040_10160</name>
</gene>
<dbReference type="EMBL" id="VTOY01000009">
    <property type="protein sequence ID" value="TYZ21369.1"/>
    <property type="molecule type" value="Genomic_DNA"/>
</dbReference>
<dbReference type="AlphaFoldDB" id="A0A5D6W2S2"/>
<sequence length="193" mass="21421">MENNKTRGDRMKKILAAMTVAIVITMSFGGRGECSPVPVPLNDTRDMFEIIKSYNRMVGVVSSKCEISLSFSKARNSSSKYISFNESNRVLGGVEVSPSGDGKVINYVVMIPKQNMNQVMMELVPYAMICSVSDVLGDKDIKIIAAQTKMLVQGKTNKVFAKPEADNRAYLVSRHYMPEEQCYVFMIHAGSID</sequence>
<evidence type="ECO:0000313" key="1">
    <source>
        <dbReference type="EMBL" id="TYZ21369.1"/>
    </source>
</evidence>
<organism evidence="1 2">
    <name type="scientific">Selenomonas ruminis</name>
    <dbReference type="NCBI Taxonomy" id="2593411"/>
    <lineage>
        <taxon>Bacteria</taxon>
        <taxon>Bacillati</taxon>
        <taxon>Bacillota</taxon>
        <taxon>Negativicutes</taxon>
        <taxon>Selenomonadales</taxon>
        <taxon>Selenomonadaceae</taxon>
        <taxon>Selenomonas</taxon>
    </lineage>
</organism>
<name>A0A5D6W2S2_9FIRM</name>
<dbReference type="RefSeq" id="WP_149171881.1">
    <property type="nucleotide sequence ID" value="NZ_VTOY01000009.1"/>
</dbReference>
<proteinExistence type="predicted"/>
<reference evidence="1 2" key="1">
    <citation type="submission" date="2019-08" db="EMBL/GenBank/DDBJ databases">
        <title>Selenomonas sp. mPRGC5 and Selenomonas sp. mPRGC8 isolated from ruminal fluid of dairy goat (Capra hircus).</title>
        <authorList>
            <person name="Poothong S."/>
            <person name="Nuengjamnong C."/>
            <person name="Tanasupawat S."/>
        </authorList>
    </citation>
    <scope>NUCLEOTIDE SEQUENCE [LARGE SCALE GENOMIC DNA]</scope>
    <source>
        <strain evidence="2">mPRGC5</strain>
    </source>
</reference>
<dbReference type="Proteomes" id="UP000323646">
    <property type="component" value="Unassembled WGS sequence"/>
</dbReference>
<accession>A0A5D6W2S2</accession>
<evidence type="ECO:0000313" key="2">
    <source>
        <dbReference type="Proteomes" id="UP000323646"/>
    </source>
</evidence>
<comment type="caution">
    <text evidence="1">The sequence shown here is derived from an EMBL/GenBank/DDBJ whole genome shotgun (WGS) entry which is preliminary data.</text>
</comment>
<protein>
    <submittedName>
        <fullName evidence="1">Uncharacterized protein</fullName>
    </submittedName>
</protein>
<dbReference type="OrthoDB" id="9822372at2"/>